<dbReference type="eggNOG" id="KOG4505">
    <property type="taxonomic scope" value="Eukaryota"/>
</dbReference>
<keyword evidence="6 11" id="KW-1133">Transmembrane helix</keyword>
<comment type="similarity">
    <text evidence="2">Belongs to the fungal Na(+)/H(+) exchanger family.</text>
</comment>
<dbReference type="GO" id="GO:0015385">
    <property type="term" value="F:sodium:proton antiporter activity"/>
    <property type="evidence" value="ECO:0007669"/>
    <property type="project" value="InterPro"/>
</dbReference>
<protein>
    <submittedName>
        <fullName evidence="13">Na(+)/H(+) antiporter</fullName>
    </submittedName>
</protein>
<dbReference type="AlphaFoldDB" id="K0KJE9"/>
<feature type="transmembrane region" description="Helical" evidence="11">
    <location>
        <begin position="299"/>
        <end position="317"/>
    </location>
</feature>
<dbReference type="InterPro" id="IPR006153">
    <property type="entry name" value="Cation/H_exchanger_TM"/>
</dbReference>
<evidence type="ECO:0000259" key="12">
    <source>
        <dbReference type="Pfam" id="PF00999"/>
    </source>
</evidence>
<dbReference type="GO" id="GO:0042391">
    <property type="term" value="P:regulation of membrane potential"/>
    <property type="evidence" value="ECO:0007669"/>
    <property type="project" value="InterPro"/>
</dbReference>
<dbReference type="GO" id="GO:0030007">
    <property type="term" value="P:intracellular potassium ion homeostasis"/>
    <property type="evidence" value="ECO:0007669"/>
    <property type="project" value="TreeGrafter"/>
</dbReference>
<comment type="caution">
    <text evidence="13">The sequence shown here is derived from an EMBL/GenBank/DDBJ whole genome shotgun (WGS) entry which is preliminary data.</text>
</comment>
<evidence type="ECO:0000256" key="4">
    <source>
        <dbReference type="ARBA" id="ARBA00022449"/>
    </source>
</evidence>
<evidence type="ECO:0000313" key="13">
    <source>
        <dbReference type="EMBL" id="CCH43101.1"/>
    </source>
</evidence>
<comment type="subcellular location">
    <subcellularLocation>
        <location evidence="1">Membrane</location>
        <topology evidence="1">Multi-pass membrane protein</topology>
    </subcellularLocation>
</comment>
<feature type="transmembrane region" description="Helical" evidence="11">
    <location>
        <begin position="76"/>
        <end position="92"/>
    </location>
</feature>
<dbReference type="Proteomes" id="UP000009328">
    <property type="component" value="Unassembled WGS sequence"/>
</dbReference>
<keyword evidence="7" id="KW-0915">Sodium</keyword>
<evidence type="ECO:0000256" key="10">
    <source>
        <dbReference type="ARBA" id="ARBA00023201"/>
    </source>
</evidence>
<dbReference type="GO" id="GO:0036376">
    <property type="term" value="P:sodium ion export across plasma membrane"/>
    <property type="evidence" value="ECO:0007669"/>
    <property type="project" value="InterPro"/>
</dbReference>
<evidence type="ECO:0000256" key="8">
    <source>
        <dbReference type="ARBA" id="ARBA00023065"/>
    </source>
</evidence>
<evidence type="ECO:0000256" key="6">
    <source>
        <dbReference type="ARBA" id="ARBA00022989"/>
    </source>
</evidence>
<sequence>MAVWDQLDVNQAHKTYAVLGIFTTLFCLVSLLMKERLFVGEAFISTVTGVIVGPHAANIMNPLEWSDNPDFLTLEISRIILIVQLFAVSVELPQRYIKKHLVSLIVLLCFTMILGWVITGLFTWIIFPEFNFIDGLAITAAITATDPVLAAAIVGKGKFSERIPAYIRDLLSAESGANDGLAFPFVLLAVDILTKKGHPGIIIRDWFCIAILYECVFGVLLGTVIGYLGKKAIQFCEARNMVDKQSLLVFYITLSLICTGLGSILGVDDLLVAFAAGAAFAWDGWFVKQSEGQQLSNSIDLLLNVGYFLYFGTIIPWEDFNNKEIGLHWWRLVLLGIAIIFLRRIPAALAAKPFVPDIKSWKEALFVGHFGPVGVGGIFCSIVTKSAIEGHFTKEETPIDEIDESMPHYWVLRCIWPIVSFIVIVSILVHGFSVTAIVFYSKMKKGDVSSKTLDTNATTLEAKQQQDMESIKLNEFREATSDEGIGSSNLHLRRNSTKAGKLLGKNYTKRKDELKMETLKFFKIGRDILVEDSKDTIVKKYRLNDEDPESNDLDLNLTFENDNNGIYDDDEVKKMIRGLFPKK</sequence>
<feature type="transmembrane region" description="Helical" evidence="11">
    <location>
        <begin position="415"/>
        <end position="440"/>
    </location>
</feature>
<keyword evidence="4" id="KW-0050">Antiport</keyword>
<feature type="domain" description="Cation/H+ exchanger transmembrane" evidence="12">
    <location>
        <begin position="24"/>
        <end position="439"/>
    </location>
</feature>
<evidence type="ECO:0000256" key="3">
    <source>
        <dbReference type="ARBA" id="ARBA00022448"/>
    </source>
</evidence>
<keyword evidence="8" id="KW-0406">Ion transport</keyword>
<dbReference type="InterPro" id="IPR004712">
    <property type="entry name" value="Na+/H+_antiporter_fungi"/>
</dbReference>
<dbReference type="HOGENOM" id="CLU_008635_5_0_1"/>
<dbReference type="GO" id="GO:0005886">
    <property type="term" value="C:plasma membrane"/>
    <property type="evidence" value="ECO:0007669"/>
    <property type="project" value="InterPro"/>
</dbReference>
<feature type="transmembrane region" description="Helical" evidence="11">
    <location>
        <begin position="248"/>
        <end position="265"/>
    </location>
</feature>
<organism evidence="13 14">
    <name type="scientific">Wickerhamomyces ciferrii (strain ATCC 14091 / BCRC 22168 / CBS 111 / JCM 3599 / NBRC 0793 / NRRL Y-1031 F-60-10)</name>
    <name type="common">Yeast</name>
    <name type="synonym">Pichia ciferrii</name>
    <dbReference type="NCBI Taxonomy" id="1206466"/>
    <lineage>
        <taxon>Eukaryota</taxon>
        <taxon>Fungi</taxon>
        <taxon>Dikarya</taxon>
        <taxon>Ascomycota</taxon>
        <taxon>Saccharomycotina</taxon>
        <taxon>Saccharomycetes</taxon>
        <taxon>Phaffomycetales</taxon>
        <taxon>Wickerhamomycetaceae</taxon>
        <taxon>Wickerhamomyces</taxon>
    </lineage>
</organism>
<dbReference type="FunFam" id="1.20.1530.20:FF:000015">
    <property type="entry name" value="Na(+)/H(+) antiporter 2"/>
    <property type="match status" value="1"/>
</dbReference>
<feature type="transmembrane region" description="Helical" evidence="11">
    <location>
        <begin position="15"/>
        <end position="33"/>
    </location>
</feature>
<feature type="transmembrane region" description="Helical" evidence="11">
    <location>
        <begin position="104"/>
        <end position="127"/>
    </location>
</feature>
<dbReference type="EMBL" id="CAIF01000068">
    <property type="protein sequence ID" value="CCH43101.1"/>
    <property type="molecule type" value="Genomic_DNA"/>
</dbReference>
<reference evidence="13 14" key="1">
    <citation type="journal article" date="2012" name="Eukaryot. Cell">
        <title>Draft genome sequence of Wickerhamomyces ciferrii NRRL Y-1031 F-60-10.</title>
        <authorList>
            <person name="Schneider J."/>
            <person name="Andrea H."/>
            <person name="Blom J."/>
            <person name="Jaenicke S."/>
            <person name="Ruckert C."/>
            <person name="Schorsch C."/>
            <person name="Szczepanowski R."/>
            <person name="Farwick M."/>
            <person name="Goesmann A."/>
            <person name="Puhler A."/>
            <person name="Schaffer S."/>
            <person name="Tauch A."/>
            <person name="Kohler T."/>
            <person name="Brinkrolf K."/>
        </authorList>
    </citation>
    <scope>NUCLEOTIDE SEQUENCE [LARGE SCALE GENOMIC DNA]</scope>
    <source>
        <strain evidence="14">ATCC 14091 / BCRC 22168 / CBS 111 / JCM 3599 / NBRC 0793 / NRRL Y-1031 F-60-10</strain>
    </source>
</reference>
<feature type="transmembrane region" description="Helical" evidence="11">
    <location>
        <begin position="363"/>
        <end position="384"/>
    </location>
</feature>
<keyword evidence="10" id="KW-0739">Sodium transport</keyword>
<evidence type="ECO:0000256" key="9">
    <source>
        <dbReference type="ARBA" id="ARBA00023136"/>
    </source>
</evidence>
<keyword evidence="9 11" id="KW-0472">Membrane</keyword>
<keyword evidence="5 11" id="KW-0812">Transmembrane</keyword>
<name>K0KJE9_WICCF</name>
<feature type="transmembrane region" description="Helical" evidence="11">
    <location>
        <begin position="329"/>
        <end position="351"/>
    </location>
</feature>
<evidence type="ECO:0000313" key="14">
    <source>
        <dbReference type="Proteomes" id="UP000009328"/>
    </source>
</evidence>
<evidence type="ECO:0000256" key="5">
    <source>
        <dbReference type="ARBA" id="ARBA00022692"/>
    </source>
</evidence>
<evidence type="ECO:0000256" key="11">
    <source>
        <dbReference type="SAM" id="Phobius"/>
    </source>
</evidence>
<dbReference type="PANTHER" id="PTHR31382:SF4">
    <property type="entry name" value="NA(+)_H(+) ANTIPORTER"/>
    <property type="match status" value="1"/>
</dbReference>
<dbReference type="STRING" id="1206466.K0KJE9"/>
<evidence type="ECO:0000256" key="2">
    <source>
        <dbReference type="ARBA" id="ARBA00005248"/>
    </source>
</evidence>
<accession>K0KJE9</accession>
<evidence type="ECO:0000256" key="7">
    <source>
        <dbReference type="ARBA" id="ARBA00023053"/>
    </source>
</evidence>
<dbReference type="GO" id="GO:0120029">
    <property type="term" value="P:proton export across plasma membrane"/>
    <property type="evidence" value="ECO:0007669"/>
    <property type="project" value="InterPro"/>
</dbReference>
<dbReference type="InParanoid" id="K0KJE9"/>
<gene>
    <name evidence="13" type="primary">SOD1</name>
    <name evidence="13" type="ORF">BN7_2648</name>
</gene>
<feature type="transmembrane region" description="Helical" evidence="11">
    <location>
        <begin position="271"/>
        <end position="287"/>
    </location>
</feature>
<evidence type="ECO:0000256" key="1">
    <source>
        <dbReference type="ARBA" id="ARBA00004141"/>
    </source>
</evidence>
<keyword evidence="3" id="KW-0813">Transport</keyword>
<feature type="transmembrane region" description="Helical" evidence="11">
    <location>
        <begin position="38"/>
        <end position="56"/>
    </location>
</feature>
<dbReference type="PANTHER" id="PTHR31382">
    <property type="entry name" value="NA(+)/H(+) ANTIPORTER"/>
    <property type="match status" value="1"/>
</dbReference>
<dbReference type="Pfam" id="PF00999">
    <property type="entry name" value="Na_H_Exchanger"/>
    <property type="match status" value="1"/>
</dbReference>
<feature type="transmembrane region" description="Helical" evidence="11">
    <location>
        <begin position="206"/>
        <end position="228"/>
    </location>
</feature>
<keyword evidence="14" id="KW-1185">Reference proteome</keyword>
<proteinExistence type="inferred from homology"/>